<dbReference type="EC" id="4.4.1.13" evidence="2"/>
<evidence type="ECO:0000256" key="2">
    <source>
        <dbReference type="ARBA" id="ARBA00012224"/>
    </source>
</evidence>
<comment type="caution">
    <text evidence="7">The sequence shown here is derived from an EMBL/GenBank/DDBJ whole genome shotgun (WGS) entry which is preliminary data.</text>
</comment>
<dbReference type="InterPro" id="IPR027619">
    <property type="entry name" value="C-S_lyase_PatB-like"/>
</dbReference>
<dbReference type="Gene3D" id="3.40.640.10">
    <property type="entry name" value="Type I PLP-dependent aspartate aminotransferase-like (Major domain)"/>
    <property type="match status" value="1"/>
</dbReference>
<evidence type="ECO:0000256" key="4">
    <source>
        <dbReference type="ARBA" id="ARBA00023239"/>
    </source>
</evidence>
<dbReference type="InterPro" id="IPR004839">
    <property type="entry name" value="Aminotransferase_I/II_large"/>
</dbReference>
<dbReference type="CDD" id="cd00609">
    <property type="entry name" value="AAT_like"/>
    <property type="match status" value="1"/>
</dbReference>
<dbReference type="RefSeq" id="WP_193182650.1">
    <property type="nucleotide sequence ID" value="NZ_JACVXA010000031.1"/>
</dbReference>
<evidence type="ECO:0000313" key="7">
    <source>
        <dbReference type="EMBL" id="MBE3638737.1"/>
    </source>
</evidence>
<evidence type="ECO:0000313" key="8">
    <source>
        <dbReference type="Proteomes" id="UP000609121"/>
    </source>
</evidence>
<dbReference type="InterPro" id="IPR015422">
    <property type="entry name" value="PyrdxlP-dep_Trfase_small"/>
</dbReference>
<dbReference type="InterPro" id="IPR015421">
    <property type="entry name" value="PyrdxlP-dep_Trfase_major"/>
</dbReference>
<accession>A0A8J6YW62</accession>
<dbReference type="InterPro" id="IPR051798">
    <property type="entry name" value="Class-II_PLP-Dep_Aminotrans"/>
</dbReference>
<keyword evidence="4" id="KW-0456">Lyase</keyword>
<dbReference type="GO" id="GO:0008483">
    <property type="term" value="F:transaminase activity"/>
    <property type="evidence" value="ECO:0007669"/>
    <property type="project" value="UniProtKB-KW"/>
</dbReference>
<dbReference type="Gene3D" id="3.90.1150.10">
    <property type="entry name" value="Aspartate Aminotransferase, domain 1"/>
    <property type="match status" value="1"/>
</dbReference>
<proteinExistence type="inferred from homology"/>
<dbReference type="Pfam" id="PF00155">
    <property type="entry name" value="Aminotran_1_2"/>
    <property type="match status" value="1"/>
</dbReference>
<comment type="similarity">
    <text evidence="5">Belongs to the class-II pyridoxal-phosphate-dependent aminotransferase family. MalY/PatB cystathionine beta-lyase subfamily.</text>
</comment>
<dbReference type="InterPro" id="IPR015424">
    <property type="entry name" value="PyrdxlP-dep_Trfase"/>
</dbReference>
<gene>
    <name evidence="7" type="ORF">ICN82_11020</name>
</gene>
<name>A0A8J6YW62_9RHOB</name>
<keyword evidence="7" id="KW-0808">Transferase</keyword>
<dbReference type="Proteomes" id="UP000609121">
    <property type="component" value="Unassembled WGS sequence"/>
</dbReference>
<keyword evidence="8" id="KW-1185">Reference proteome</keyword>
<dbReference type="PANTHER" id="PTHR43525:SF1">
    <property type="entry name" value="PROTEIN MALY"/>
    <property type="match status" value="1"/>
</dbReference>
<dbReference type="GO" id="GO:0030170">
    <property type="term" value="F:pyridoxal phosphate binding"/>
    <property type="evidence" value="ECO:0007669"/>
    <property type="project" value="InterPro"/>
</dbReference>
<evidence type="ECO:0000256" key="1">
    <source>
        <dbReference type="ARBA" id="ARBA00001933"/>
    </source>
</evidence>
<dbReference type="EMBL" id="JACVXA010000031">
    <property type="protein sequence ID" value="MBE3638737.1"/>
    <property type="molecule type" value="Genomic_DNA"/>
</dbReference>
<dbReference type="NCBIfam" id="TIGR04350">
    <property type="entry name" value="C_S_lyase_PatB"/>
    <property type="match status" value="1"/>
</dbReference>
<organism evidence="7 8">
    <name type="scientific">Mangrovicoccus algicola</name>
    <dbReference type="NCBI Taxonomy" id="2771008"/>
    <lineage>
        <taxon>Bacteria</taxon>
        <taxon>Pseudomonadati</taxon>
        <taxon>Pseudomonadota</taxon>
        <taxon>Alphaproteobacteria</taxon>
        <taxon>Rhodobacterales</taxon>
        <taxon>Paracoccaceae</taxon>
        <taxon>Mangrovicoccus</taxon>
    </lineage>
</organism>
<keyword evidence="7" id="KW-0032">Aminotransferase</keyword>
<sequence>MGYDFDRVIERRGSNSAKWDAMETLYGVDPQDGLAMWVADADFATAPVVTAAMRAMADHGVYGYTASDAAYREAVCWWMRTRHGWEVAPEAVFTTNGLCNAVALVLDAMTAPGDEIILMAPVYHAFAKTIRNAGRVVAERPLVQDEAGLYRMDLPAWEAAMTGRERAVILCSPHNPGGRVWTAEEQRALAEFAARHDLLVISDEIHQDLTFPGATHVPFLLAAPDAAPRTAVLNAPSKTFNTAGMHCGQVILPDPALRGRFAARMQALAMAPSSVGQEATRAAYSPEGAAWVDALRDYLDGNRRLFDAGVNAIPGLRSMPLEATYLAWVDFSGTGMETAEILDRVQGRARIAGNLGASFGTGGESFLRFNLATQRARIEEAVARLQAAFADLQ</sequence>
<dbReference type="GO" id="GO:0047804">
    <property type="term" value="F:cysteine-S-conjugate beta-lyase activity"/>
    <property type="evidence" value="ECO:0007669"/>
    <property type="project" value="UniProtKB-EC"/>
</dbReference>
<keyword evidence="3" id="KW-0663">Pyridoxal phosphate</keyword>
<reference evidence="7" key="1">
    <citation type="submission" date="2020-09" db="EMBL/GenBank/DDBJ databases">
        <title>A novel bacterium of genus Mangrovicoccus, isolated from South China Sea.</title>
        <authorList>
            <person name="Huang H."/>
            <person name="Mo K."/>
            <person name="Hu Y."/>
        </authorList>
    </citation>
    <scope>NUCLEOTIDE SEQUENCE</scope>
    <source>
        <strain evidence="7">HB182678</strain>
    </source>
</reference>
<feature type="domain" description="Aminotransferase class I/classII large" evidence="6">
    <location>
        <begin position="46"/>
        <end position="385"/>
    </location>
</feature>
<evidence type="ECO:0000259" key="6">
    <source>
        <dbReference type="Pfam" id="PF00155"/>
    </source>
</evidence>
<protein>
    <recommendedName>
        <fullName evidence="2">cysteine-S-conjugate beta-lyase</fullName>
        <ecNumber evidence="2">4.4.1.13</ecNumber>
    </recommendedName>
</protein>
<dbReference type="AlphaFoldDB" id="A0A8J6YW62"/>
<comment type="cofactor">
    <cofactor evidence="1">
        <name>pyridoxal 5'-phosphate</name>
        <dbReference type="ChEBI" id="CHEBI:597326"/>
    </cofactor>
</comment>
<evidence type="ECO:0000256" key="5">
    <source>
        <dbReference type="ARBA" id="ARBA00037974"/>
    </source>
</evidence>
<dbReference type="SUPFAM" id="SSF53383">
    <property type="entry name" value="PLP-dependent transferases"/>
    <property type="match status" value="1"/>
</dbReference>
<evidence type="ECO:0000256" key="3">
    <source>
        <dbReference type="ARBA" id="ARBA00022898"/>
    </source>
</evidence>
<dbReference type="PANTHER" id="PTHR43525">
    <property type="entry name" value="PROTEIN MALY"/>
    <property type="match status" value="1"/>
</dbReference>